<dbReference type="GeneID" id="120271695"/>
<keyword evidence="2" id="KW-1185">Reference proteome</keyword>
<protein>
    <submittedName>
        <fullName evidence="3">Uncharacterized protein LOC120271695</fullName>
    </submittedName>
</protein>
<dbReference type="Pfam" id="PF03087">
    <property type="entry name" value="BPS1"/>
    <property type="match status" value="2"/>
</dbReference>
<feature type="coiled-coil region" evidence="1">
    <location>
        <begin position="585"/>
        <end position="612"/>
    </location>
</feature>
<dbReference type="RefSeq" id="XP_039134308.1">
    <property type="nucleotide sequence ID" value="XM_039278374.1"/>
</dbReference>
<dbReference type="Proteomes" id="UP001515500">
    <property type="component" value="Chromosome 11"/>
</dbReference>
<reference evidence="3" key="1">
    <citation type="submission" date="2025-08" db="UniProtKB">
        <authorList>
            <consortium name="RefSeq"/>
        </authorList>
    </citation>
    <scope>IDENTIFICATION</scope>
</reference>
<name>A0AB40C570_DIOCR</name>
<dbReference type="GO" id="GO:0048364">
    <property type="term" value="P:root development"/>
    <property type="evidence" value="ECO:0007669"/>
    <property type="project" value="InterPro"/>
</dbReference>
<dbReference type="InterPro" id="IPR004320">
    <property type="entry name" value="BPS1_pln"/>
</dbReference>
<proteinExistence type="predicted"/>
<gene>
    <name evidence="3" type="primary">LOC120271695</name>
</gene>
<keyword evidence="1" id="KW-0175">Coiled coil</keyword>
<evidence type="ECO:0000313" key="3">
    <source>
        <dbReference type="RefSeq" id="XP_039134308.1"/>
    </source>
</evidence>
<dbReference type="GO" id="GO:0048367">
    <property type="term" value="P:shoot system development"/>
    <property type="evidence" value="ECO:0007669"/>
    <property type="project" value="InterPro"/>
</dbReference>
<dbReference type="PANTHER" id="PTHR33070">
    <property type="entry name" value="OS06G0725500 PROTEIN"/>
    <property type="match status" value="1"/>
</dbReference>
<sequence length="626" mass="71244">MADQGFHARSNSLPARSHPMIASAEEELNKLKACVMVSPKMICKSLSSLCVFYDCIEDLLHFSSTQQVLSHSQEKKWVEEELDASLRLVELCGIIRDTLAVTKEHAQELEMVLRRKRNLNTESKAPGHIRSAKMARKSIKDCLKAMKQMDDKHSDGSTIAKMFNEARYVTISLLQSVASSLYPSSTHRNSKWSFVSKALHKKKVVDANGIDFSLNSIYEFVSCKNVDGLRMVKAQDHLTEMMSNLEGIEMELESLYKGLIRNRVSLLNLLSLYDLWLWFLPEVRQAELIMIRSCQVHSIIQEVKKDYLVATCPGDVLQVDQCQQADLKVTHDYDSCCFPYNLVDHYWVLAVDQGFHARSNSLPTRSHPMISTAEEELNKLKACAMVSPKMICKSLSSLSVFYGCIEELLQMPSNQQALSHSQEKIWVEEELEASLRLVELCGVIKDTLAVTKEHAKELEMVLRRKRSMTNESKQQYHIQSDKKTRKSIKNCVKALKQMDGKDSHKSTVSKMFTEAREVTISLLKSVASSLPPSSTKKSSRWSLVSKALHKKKVTCEEFEDENCRDFSFNSMYECVSCKDIDGLRVVKAQDQLAEIMSSLEGLEIELESLYRRLIQNRVSLLNLLSQ</sequence>
<evidence type="ECO:0000256" key="1">
    <source>
        <dbReference type="SAM" id="Coils"/>
    </source>
</evidence>
<evidence type="ECO:0000313" key="2">
    <source>
        <dbReference type="Proteomes" id="UP001515500"/>
    </source>
</evidence>
<dbReference type="AlphaFoldDB" id="A0AB40C570"/>
<dbReference type="PANTHER" id="PTHR33070:SF120">
    <property type="entry name" value="EXPRESSED PROTEIN"/>
    <property type="match status" value="1"/>
</dbReference>
<accession>A0AB40C570</accession>
<organism evidence="2 3">
    <name type="scientific">Dioscorea cayennensis subsp. rotundata</name>
    <name type="common">White Guinea yam</name>
    <name type="synonym">Dioscorea rotundata</name>
    <dbReference type="NCBI Taxonomy" id="55577"/>
    <lineage>
        <taxon>Eukaryota</taxon>
        <taxon>Viridiplantae</taxon>
        <taxon>Streptophyta</taxon>
        <taxon>Embryophyta</taxon>
        <taxon>Tracheophyta</taxon>
        <taxon>Spermatophyta</taxon>
        <taxon>Magnoliopsida</taxon>
        <taxon>Liliopsida</taxon>
        <taxon>Dioscoreales</taxon>
        <taxon>Dioscoreaceae</taxon>
        <taxon>Dioscorea</taxon>
    </lineage>
</organism>